<proteinExistence type="inferred from homology"/>
<evidence type="ECO:0000256" key="10">
    <source>
        <dbReference type="SAM" id="MobiDB-lite"/>
    </source>
</evidence>
<feature type="compositionally biased region" description="Basic and acidic residues" evidence="10">
    <location>
        <begin position="804"/>
        <end position="815"/>
    </location>
</feature>
<evidence type="ECO:0000256" key="7">
    <source>
        <dbReference type="ARBA" id="ARBA00022679"/>
    </source>
</evidence>
<dbReference type="InterPro" id="IPR002034">
    <property type="entry name" value="AIPM/Hcit_synth_CS"/>
</dbReference>
<gene>
    <name evidence="12" type="ORF">EHS24_005997</name>
</gene>
<dbReference type="GO" id="GO:0009098">
    <property type="term" value="P:L-leucine biosynthetic process"/>
    <property type="evidence" value="ECO:0007669"/>
    <property type="project" value="UniProtKB-KW"/>
</dbReference>
<dbReference type="InterPro" id="IPR036230">
    <property type="entry name" value="LeuA_allosteric_dom_sf"/>
</dbReference>
<keyword evidence="6" id="KW-0028">Amino-acid biosynthesis</keyword>
<dbReference type="GO" id="GO:0046872">
    <property type="term" value="F:metal ion binding"/>
    <property type="evidence" value="ECO:0007669"/>
    <property type="project" value="UniProtKB-KW"/>
</dbReference>
<dbReference type="PANTHER" id="PTHR46911:SF1">
    <property type="entry name" value="2-ISOPROPYLMALATE SYNTHASE"/>
    <property type="match status" value="1"/>
</dbReference>
<dbReference type="Gene3D" id="3.30.160.270">
    <property type="match status" value="1"/>
</dbReference>
<comment type="caution">
    <text evidence="12">The sequence shown here is derived from an EMBL/GenBank/DDBJ whole genome shotgun (WGS) entry which is preliminary data.</text>
</comment>
<evidence type="ECO:0000256" key="5">
    <source>
        <dbReference type="ARBA" id="ARBA00022430"/>
    </source>
</evidence>
<dbReference type="InterPro" id="IPR013709">
    <property type="entry name" value="2-isopropylmalate_synth_dimer"/>
</dbReference>
<dbReference type="GeneID" id="39590540"/>
<dbReference type="GO" id="GO:0005739">
    <property type="term" value="C:mitochondrion"/>
    <property type="evidence" value="ECO:0007669"/>
    <property type="project" value="TreeGrafter"/>
</dbReference>
<comment type="pathway">
    <text evidence="2">Amino-acid biosynthesis; L-leucine biosynthesis; L-leucine from 3-methyl-2-oxobutanoate: step 1/4.</text>
</comment>
<dbReference type="SUPFAM" id="SSF51569">
    <property type="entry name" value="Aldolase"/>
    <property type="match status" value="1"/>
</dbReference>
<organism evidence="12 13">
    <name type="scientific">Apiotrichum porosum</name>
    <dbReference type="NCBI Taxonomy" id="105984"/>
    <lineage>
        <taxon>Eukaryota</taxon>
        <taxon>Fungi</taxon>
        <taxon>Dikarya</taxon>
        <taxon>Basidiomycota</taxon>
        <taxon>Agaricomycotina</taxon>
        <taxon>Tremellomycetes</taxon>
        <taxon>Trichosporonales</taxon>
        <taxon>Trichosporonaceae</taxon>
        <taxon>Apiotrichum</taxon>
    </lineage>
</organism>
<accession>A0A427Y025</accession>
<dbReference type="PROSITE" id="PS00816">
    <property type="entry name" value="AIPM_HOMOCIT_SYNTH_2"/>
    <property type="match status" value="1"/>
</dbReference>
<feature type="region of interest" description="Disordered" evidence="10">
    <location>
        <begin position="474"/>
        <end position="525"/>
    </location>
</feature>
<dbReference type="EC" id="2.3.3.13" evidence="4"/>
<dbReference type="SUPFAM" id="SSF89000">
    <property type="entry name" value="post-HMGL domain-like"/>
    <property type="match status" value="1"/>
</dbReference>
<evidence type="ECO:0000256" key="1">
    <source>
        <dbReference type="ARBA" id="ARBA00000064"/>
    </source>
</evidence>
<keyword evidence="5" id="KW-0432">Leucine biosynthesis</keyword>
<dbReference type="AlphaFoldDB" id="A0A427Y025"/>
<comment type="similarity">
    <text evidence="3">Belongs to the alpha-IPM synthase/homocitrate synthase family. LeuA type 2 subfamily.</text>
</comment>
<dbReference type="STRING" id="105984.A0A427Y025"/>
<feature type="compositionally biased region" description="Basic residues" evidence="10">
    <location>
        <begin position="846"/>
        <end position="857"/>
    </location>
</feature>
<dbReference type="Gene3D" id="3.20.20.70">
    <property type="entry name" value="Aldolase class I"/>
    <property type="match status" value="1"/>
</dbReference>
<dbReference type="PANTHER" id="PTHR46911">
    <property type="match status" value="1"/>
</dbReference>
<keyword evidence="7" id="KW-0808">Transferase</keyword>
<evidence type="ECO:0000313" key="13">
    <source>
        <dbReference type="Proteomes" id="UP000279236"/>
    </source>
</evidence>
<dbReference type="Pfam" id="PF08229">
    <property type="entry name" value="SHR3_chaperone"/>
    <property type="match status" value="1"/>
</dbReference>
<dbReference type="Proteomes" id="UP000279236">
    <property type="component" value="Unassembled WGS sequence"/>
</dbReference>
<dbReference type="PROSITE" id="PS50991">
    <property type="entry name" value="PYR_CT"/>
    <property type="match status" value="1"/>
</dbReference>
<dbReference type="SMART" id="SM00917">
    <property type="entry name" value="LeuA_dimer"/>
    <property type="match status" value="1"/>
</dbReference>
<feature type="compositionally biased region" description="Polar residues" evidence="10">
    <location>
        <begin position="474"/>
        <end position="486"/>
    </location>
</feature>
<dbReference type="SUPFAM" id="SSF110921">
    <property type="entry name" value="2-isopropylmalate synthase LeuA, allosteric (dimerisation) domain"/>
    <property type="match status" value="1"/>
</dbReference>
<name>A0A427Y025_9TREE</name>
<dbReference type="PROSITE" id="PS00815">
    <property type="entry name" value="AIPM_HOMOCIT_SYNTH_1"/>
    <property type="match status" value="1"/>
</dbReference>
<dbReference type="InterPro" id="IPR039371">
    <property type="entry name" value="LeuA_N_DRE-TIM"/>
</dbReference>
<dbReference type="InterPro" id="IPR005668">
    <property type="entry name" value="IPM_Synthase"/>
</dbReference>
<evidence type="ECO:0000256" key="3">
    <source>
        <dbReference type="ARBA" id="ARBA00009767"/>
    </source>
</evidence>
<dbReference type="HAMAP" id="MF_00572">
    <property type="entry name" value="LeuA_type2"/>
    <property type="match status" value="1"/>
</dbReference>
<dbReference type="RefSeq" id="XP_028477924.1">
    <property type="nucleotide sequence ID" value="XM_028621472.1"/>
</dbReference>
<dbReference type="InterPro" id="IPR054692">
    <property type="entry name" value="LeuA-like_post-cat"/>
</dbReference>
<keyword evidence="8" id="KW-0479">Metal-binding</keyword>
<dbReference type="InterPro" id="IPR013785">
    <property type="entry name" value="Aldolase_TIM"/>
</dbReference>
<comment type="catalytic activity">
    <reaction evidence="1">
        <text>3-methyl-2-oxobutanoate + acetyl-CoA + H2O = (2S)-2-isopropylmalate + CoA + H(+)</text>
        <dbReference type="Rhea" id="RHEA:21524"/>
        <dbReference type="ChEBI" id="CHEBI:1178"/>
        <dbReference type="ChEBI" id="CHEBI:11851"/>
        <dbReference type="ChEBI" id="CHEBI:15377"/>
        <dbReference type="ChEBI" id="CHEBI:15378"/>
        <dbReference type="ChEBI" id="CHEBI:57287"/>
        <dbReference type="ChEBI" id="CHEBI:57288"/>
        <dbReference type="EC" id="2.3.3.13"/>
    </reaction>
</comment>
<dbReference type="Pfam" id="PF22615">
    <property type="entry name" value="IPMS_D2"/>
    <property type="match status" value="1"/>
</dbReference>
<evidence type="ECO:0000256" key="9">
    <source>
        <dbReference type="ARBA" id="ARBA00023304"/>
    </source>
</evidence>
<feature type="domain" description="Pyruvate carboxyltransferase" evidence="11">
    <location>
        <begin position="33"/>
        <end position="319"/>
    </location>
</feature>
<feature type="compositionally biased region" description="Low complexity" evidence="10">
    <location>
        <begin position="823"/>
        <end position="832"/>
    </location>
</feature>
<feature type="region of interest" description="Disordered" evidence="10">
    <location>
        <begin position="778"/>
        <end position="857"/>
    </location>
</feature>
<reference evidence="12 13" key="1">
    <citation type="submission" date="2018-11" db="EMBL/GenBank/DDBJ databases">
        <title>Genome sequence of Apiotrichum porosum DSM 27194.</title>
        <authorList>
            <person name="Aliyu H."/>
            <person name="Gorte O."/>
            <person name="Ochsenreither K."/>
        </authorList>
    </citation>
    <scope>NUCLEOTIDE SEQUENCE [LARGE SCALE GENOMIC DNA]</scope>
    <source>
        <strain evidence="12 13">DSM 27194</strain>
    </source>
</reference>
<evidence type="ECO:0000256" key="6">
    <source>
        <dbReference type="ARBA" id="ARBA00022605"/>
    </source>
</evidence>
<dbReference type="SMART" id="SM00786">
    <property type="entry name" value="SHR3_chaperone"/>
    <property type="match status" value="1"/>
</dbReference>
<dbReference type="OrthoDB" id="418791at2759"/>
<keyword evidence="13" id="KW-1185">Reference proteome</keyword>
<protein>
    <recommendedName>
        <fullName evidence="4">2-isopropylmalate synthase</fullName>
        <ecNumber evidence="4">2.3.3.13</ecNumber>
    </recommendedName>
</protein>
<keyword evidence="9" id="KW-0100">Branched-chain amino acid biosynthesis</keyword>
<dbReference type="InterPro" id="IPR013248">
    <property type="entry name" value="Psh3/Shr3"/>
</dbReference>
<evidence type="ECO:0000256" key="2">
    <source>
        <dbReference type="ARBA" id="ARBA00004689"/>
    </source>
</evidence>
<dbReference type="NCBIfam" id="NF002991">
    <property type="entry name" value="PRK03739.1"/>
    <property type="match status" value="1"/>
</dbReference>
<dbReference type="InterPro" id="IPR000891">
    <property type="entry name" value="PYR_CT"/>
</dbReference>
<evidence type="ECO:0000256" key="4">
    <source>
        <dbReference type="ARBA" id="ARBA00012973"/>
    </source>
</evidence>
<evidence type="ECO:0000259" key="11">
    <source>
        <dbReference type="PROSITE" id="PS50991"/>
    </source>
</evidence>
<dbReference type="GO" id="GO:0003852">
    <property type="term" value="F:2-isopropylmalate synthase activity"/>
    <property type="evidence" value="ECO:0007669"/>
    <property type="project" value="UniProtKB-EC"/>
</dbReference>
<evidence type="ECO:0000256" key="8">
    <source>
        <dbReference type="ARBA" id="ARBA00022723"/>
    </source>
</evidence>
<dbReference type="EMBL" id="RSCE01000003">
    <property type="protein sequence ID" value="RSH84476.1"/>
    <property type="molecule type" value="Genomic_DNA"/>
</dbReference>
<sequence length="857" mass="92995">MPMLADPSVRYAPFQPAPYPARTWPDKKCQAAPIWLSTDLRDGNQSLANPMTNPQKLRFFRHLVQIGFKEIEVAYPAASDTDFEFCRMLLNQNEVPDDVWIQVLTPARADLISRTFEAVAGLKNVIVHMYNATSCLFREVVFNNNREETIGLATEHTAHLRKLAEQYAKSHGTNFRFEYSPETFSQTETPYAVEVCEAVKKTWLAGKESVFADGRHEERIIFNLPATVEVATPNVFADQVEMFCKGITEREKCIISLHTHNDRGCAVAAAELGVLAGADRVEGTVLGNGERTGNVDIVTLALNLYSQGYTPNLDFSDMFSVVDTVTECTGLPVHPRHPYAGELVFTAFSGSHQDAIKKGFEAQTAREKAGNKIWDMPYLPIDPADVGCTYEAVIRVNSQSGKGGIAYIVKSALALDVPRRMQISFYSVIQGMSEVSGKEMTSKDITSAFRQTYHFGTGHDGRMVLKSFTMENQRASRSSSVANTPEVSPARSPRGLSRITALSLNGAEPSPDRNGSANDDDLPSVPRKISANMIVDGQSYKITGDGNGPLSSFLDALNADLGIALSIREYSEHSVGAGSDVKAATYIEVIPPNVDPKDKTKGGFWGVGVDADITASGLKAVVSAANSWLGTTFTHWIADHNVLWRSPLTPEALASSIEYYALLGNGPPKLGYVYIAVGIAAVLAAGGKLMTGWRGKGGEVLWDGASVLLVASVTYNQVTEVYPTLISFPNPLPSPLTDHEMFPILAGAVRDLANDNIITSVMLTGVMLLQAGRYYSSKGTGEGYPRSAPPSTVSSPGSEVPPKLSERHATPFRELTEEEALELRSSSANASETESKASSLGPNSAKRSHRKPSSRKH</sequence>
<evidence type="ECO:0000313" key="12">
    <source>
        <dbReference type="EMBL" id="RSH84476.1"/>
    </source>
</evidence>
<dbReference type="Pfam" id="PF00682">
    <property type="entry name" value="HMGL-like"/>
    <property type="match status" value="1"/>
</dbReference>
<dbReference type="CDD" id="cd07942">
    <property type="entry name" value="DRE_TIM_LeuA"/>
    <property type="match status" value="1"/>
</dbReference>